<reference evidence="2 3" key="1">
    <citation type="submission" date="2016-10" db="EMBL/GenBank/DDBJ databases">
        <authorList>
            <person name="de Groot N.N."/>
        </authorList>
    </citation>
    <scope>NUCLEOTIDE SEQUENCE [LARGE SCALE GENOMIC DNA]</scope>
    <source>
        <strain evidence="2 3">NLAE-zl-G419</strain>
    </source>
</reference>
<dbReference type="EMBL" id="QAMZ01000029">
    <property type="protein sequence ID" value="PWL53999.1"/>
    <property type="molecule type" value="Genomic_DNA"/>
</dbReference>
<keyword evidence="3" id="KW-1185">Reference proteome</keyword>
<evidence type="ECO:0000313" key="4">
    <source>
        <dbReference type="Proteomes" id="UP000246114"/>
    </source>
</evidence>
<dbReference type="RefSeq" id="WP_027638788.1">
    <property type="nucleotide sequence ID" value="NZ_BAAACD010000030.1"/>
</dbReference>
<dbReference type="OrthoDB" id="1938660at2"/>
<evidence type="ECO:0000313" key="1">
    <source>
        <dbReference type="EMBL" id="PWL53999.1"/>
    </source>
</evidence>
<gene>
    <name evidence="1" type="ORF">DBY38_06270</name>
    <name evidence="2" type="ORF">SAMN04487885_12538</name>
</gene>
<evidence type="ECO:0000313" key="2">
    <source>
        <dbReference type="EMBL" id="SFG09580.1"/>
    </source>
</evidence>
<dbReference type="Proteomes" id="UP000182135">
    <property type="component" value="Unassembled WGS sequence"/>
</dbReference>
<reference evidence="1 4" key="2">
    <citation type="submission" date="2018-03" db="EMBL/GenBank/DDBJ databases">
        <title>The uncultured portion of the human microbiome is neutrally assembled.</title>
        <authorList>
            <person name="Jeraldo P."/>
            <person name="Boardman L."/>
            <person name="White B.A."/>
            <person name="Nelson H."/>
            <person name="Goldenfeld N."/>
            <person name="Chia N."/>
        </authorList>
    </citation>
    <scope>NUCLEOTIDE SEQUENCE [LARGE SCALE GENOMIC DNA]</scope>
    <source>
        <strain evidence="1">CIM:MAG 903</strain>
    </source>
</reference>
<protein>
    <submittedName>
        <fullName evidence="2">Uncharacterized protein</fullName>
    </submittedName>
</protein>
<proteinExistence type="predicted"/>
<sequence>MKDIIKMRLIAAFLVGFLCFLVLGNRTVKIPWVAPYLTCEVNGEKIKAFKNEHMWSFTGNSNLGIRIEKAAEKLEGHKINAGSSVKIKLSSDKGLKDFKVKQFVIDDNAVRSNIDVLLKDNTITIAEKPGEYIYSFIAGWNETHWVEYIIKFVVED</sequence>
<dbReference type="eggNOG" id="ENOG5032KS0">
    <property type="taxonomic scope" value="Bacteria"/>
</dbReference>
<name>A0A1I2P2D6_9CLOT</name>
<dbReference type="STRING" id="1529.SAMN04487885_12538"/>
<dbReference type="GeneID" id="90543450"/>
<dbReference type="EMBL" id="FOOE01000025">
    <property type="protein sequence ID" value="SFG09580.1"/>
    <property type="molecule type" value="Genomic_DNA"/>
</dbReference>
<dbReference type="AlphaFoldDB" id="A0A1I2P2D6"/>
<dbReference type="Proteomes" id="UP000246114">
    <property type="component" value="Unassembled WGS sequence"/>
</dbReference>
<accession>A0A1I2P2D6</accession>
<organism evidence="2 3">
    <name type="scientific">Clostridium cadaveris</name>
    <dbReference type="NCBI Taxonomy" id="1529"/>
    <lineage>
        <taxon>Bacteria</taxon>
        <taxon>Bacillati</taxon>
        <taxon>Bacillota</taxon>
        <taxon>Clostridia</taxon>
        <taxon>Eubacteriales</taxon>
        <taxon>Clostridiaceae</taxon>
        <taxon>Clostridium</taxon>
    </lineage>
</organism>
<evidence type="ECO:0000313" key="3">
    <source>
        <dbReference type="Proteomes" id="UP000182135"/>
    </source>
</evidence>